<dbReference type="RefSeq" id="WP_078710828.1">
    <property type="nucleotide sequence ID" value="NZ_FUWY01000001.1"/>
</dbReference>
<organism evidence="1 2">
    <name type="scientific">Anaerorhabdus furcosa</name>
    <dbReference type="NCBI Taxonomy" id="118967"/>
    <lineage>
        <taxon>Bacteria</taxon>
        <taxon>Bacillati</taxon>
        <taxon>Bacillota</taxon>
        <taxon>Erysipelotrichia</taxon>
        <taxon>Erysipelotrichales</taxon>
        <taxon>Erysipelotrichaceae</taxon>
        <taxon>Anaerorhabdus</taxon>
    </lineage>
</organism>
<name>A0A1T4K7X1_9FIRM</name>
<evidence type="ECO:0000313" key="2">
    <source>
        <dbReference type="Proteomes" id="UP000243297"/>
    </source>
</evidence>
<dbReference type="InterPro" id="IPR021701">
    <property type="entry name" value="DUF3284"/>
</dbReference>
<dbReference type="AlphaFoldDB" id="A0A1T4K7X1"/>
<proteinExistence type="predicted"/>
<reference evidence="2" key="1">
    <citation type="submission" date="2017-02" db="EMBL/GenBank/DDBJ databases">
        <authorList>
            <person name="Varghese N."/>
            <person name="Submissions S."/>
        </authorList>
    </citation>
    <scope>NUCLEOTIDE SEQUENCE [LARGE SCALE GENOMIC DNA]</scope>
    <source>
        <strain evidence="2">ATCC 25662</strain>
    </source>
</reference>
<protein>
    <recommendedName>
        <fullName evidence="3">DUF3284 domain-containing protein</fullName>
    </recommendedName>
</protein>
<evidence type="ECO:0000313" key="1">
    <source>
        <dbReference type="EMBL" id="SJZ38522.1"/>
    </source>
</evidence>
<evidence type="ECO:0008006" key="3">
    <source>
        <dbReference type="Google" id="ProtNLM"/>
    </source>
</evidence>
<dbReference type="EMBL" id="FUWY01000001">
    <property type="protein sequence ID" value="SJZ38522.1"/>
    <property type="molecule type" value="Genomic_DNA"/>
</dbReference>
<keyword evidence="2" id="KW-1185">Reference proteome</keyword>
<sequence length="147" mass="17343">MQIQQQLKISANQFSQHILNSIQYELKEYGQVNVDKDHIRAGITYKKPLTTQMKQTDHVTVEITKLEKSPFEYEATFDSTQGRNTIRYSAKDLNENECLVTYEEDFVGKDTMKKLNHKLMRVFYKGRSKRRIHYLLNAIEDHVLKGE</sequence>
<dbReference type="OrthoDB" id="7838135at2"/>
<dbReference type="STRING" id="118967.SAMN02745191_0383"/>
<dbReference type="Pfam" id="PF11687">
    <property type="entry name" value="DUF3284"/>
    <property type="match status" value="1"/>
</dbReference>
<dbReference type="Proteomes" id="UP000243297">
    <property type="component" value="Unassembled WGS sequence"/>
</dbReference>
<gene>
    <name evidence="1" type="ORF">SAMN02745191_0383</name>
</gene>
<accession>A0A1T4K7X1</accession>